<comment type="subcellular location">
    <subcellularLocation>
        <location evidence="1">Cell membrane</location>
        <topology evidence="1">Multi-pass membrane protein</topology>
    </subcellularLocation>
</comment>
<dbReference type="Pfam" id="PF09594">
    <property type="entry name" value="GT87"/>
    <property type="match status" value="1"/>
</dbReference>
<dbReference type="KEGG" id="phr:C6569_11600"/>
<evidence type="ECO:0000256" key="2">
    <source>
        <dbReference type="ARBA" id="ARBA00022475"/>
    </source>
</evidence>
<feature type="transmembrane region" description="Helical" evidence="8">
    <location>
        <begin position="141"/>
        <end position="160"/>
    </location>
</feature>
<evidence type="ECO:0000256" key="8">
    <source>
        <dbReference type="SAM" id="Phobius"/>
    </source>
</evidence>
<evidence type="ECO:0000256" key="4">
    <source>
        <dbReference type="ARBA" id="ARBA00022692"/>
    </source>
</evidence>
<feature type="transmembrane region" description="Helical" evidence="8">
    <location>
        <begin position="367"/>
        <end position="387"/>
    </location>
</feature>
<dbReference type="RefSeq" id="WP_106748998.1">
    <property type="nucleotide sequence ID" value="NZ_CP027668.1"/>
</dbReference>
<evidence type="ECO:0000256" key="5">
    <source>
        <dbReference type="ARBA" id="ARBA00022989"/>
    </source>
</evidence>
<evidence type="ECO:0000256" key="7">
    <source>
        <dbReference type="ARBA" id="ARBA00024033"/>
    </source>
</evidence>
<evidence type="ECO:0000256" key="3">
    <source>
        <dbReference type="ARBA" id="ARBA00022679"/>
    </source>
</evidence>
<dbReference type="Proteomes" id="UP000237889">
    <property type="component" value="Chromosome"/>
</dbReference>
<name>A0A2S0NC96_9HYPH</name>
<keyword evidence="5 8" id="KW-1133">Transmembrane helix</keyword>
<feature type="transmembrane region" description="Helical" evidence="8">
    <location>
        <begin position="305"/>
        <end position="322"/>
    </location>
</feature>
<evidence type="ECO:0008006" key="11">
    <source>
        <dbReference type="Google" id="ProtNLM"/>
    </source>
</evidence>
<keyword evidence="4 8" id="KW-0812">Transmembrane</keyword>
<keyword evidence="6 8" id="KW-0472">Membrane</keyword>
<feature type="transmembrane region" description="Helical" evidence="8">
    <location>
        <begin position="16"/>
        <end position="35"/>
    </location>
</feature>
<reference evidence="9 10" key="1">
    <citation type="submission" date="2018-03" db="EMBL/GenBank/DDBJ databases">
        <title>Genome sequencing of Phreatobacter sp.</title>
        <authorList>
            <person name="Kim S.-J."/>
            <person name="Heo J."/>
            <person name="Kwon S.-W."/>
        </authorList>
    </citation>
    <scope>NUCLEOTIDE SEQUENCE [LARGE SCALE GENOMIC DNA]</scope>
    <source>
        <strain evidence="9 10">S-12</strain>
    </source>
</reference>
<gene>
    <name evidence="9" type="ORF">C6569_11600</name>
</gene>
<dbReference type="GO" id="GO:0016758">
    <property type="term" value="F:hexosyltransferase activity"/>
    <property type="evidence" value="ECO:0007669"/>
    <property type="project" value="InterPro"/>
</dbReference>
<sequence>MLASLRSGDWLTEERARVYALMIALFGAVSLAFIWTTGGPMTDRFGRPIATDFSGMWTAGRMLLGGDPLGLFDPETHFAFQRQVFANPDVDVYGWHYPPFFLAVAALMGSVPYVPALIAWQASTFALYLAAVRAIAPPHRALLAVAVGFPAVFVTLGHGHNAFLTAGLLGFGLLLLPTRPVVAGICIGLLAYKPQFGLVLPVAMVLGWHVRAVVAAGATVLAMAAGVTLWLGPEVWTAFLKGAVFTREVILEQGITGWAKIQSTFSALRSFGAPLPLAYGAQFAVTGLVVATLALAALRRADHRLLAAMTATGALLATPYCLDYDMTILAVAVAFTAAHGAEKGFGPYEKSLLAGVWLLPLVARPGMMVTGIPIGVLVMALFFGVLAHRALGADLLRLSARWSPARG</sequence>
<evidence type="ECO:0000256" key="6">
    <source>
        <dbReference type="ARBA" id="ARBA00023136"/>
    </source>
</evidence>
<dbReference type="GO" id="GO:0005886">
    <property type="term" value="C:plasma membrane"/>
    <property type="evidence" value="ECO:0007669"/>
    <property type="project" value="UniProtKB-SubCell"/>
</dbReference>
<feature type="transmembrane region" description="Helical" evidence="8">
    <location>
        <begin position="277"/>
        <end position="298"/>
    </location>
</feature>
<accession>A0A2S0NC96</accession>
<proteinExistence type="inferred from homology"/>
<keyword evidence="2" id="KW-1003">Cell membrane</keyword>
<dbReference type="AlphaFoldDB" id="A0A2S0NC96"/>
<feature type="transmembrane region" description="Helical" evidence="8">
    <location>
        <begin position="100"/>
        <end position="129"/>
    </location>
</feature>
<dbReference type="OrthoDB" id="7679563at2"/>
<evidence type="ECO:0000313" key="9">
    <source>
        <dbReference type="EMBL" id="AVO45657.1"/>
    </source>
</evidence>
<feature type="transmembrane region" description="Helical" evidence="8">
    <location>
        <begin position="212"/>
        <end position="231"/>
    </location>
</feature>
<dbReference type="InterPro" id="IPR018584">
    <property type="entry name" value="GT87"/>
</dbReference>
<comment type="similarity">
    <text evidence="7">Belongs to the glycosyltransferase 87 family.</text>
</comment>
<keyword evidence="3" id="KW-0808">Transferase</keyword>
<feature type="transmembrane region" description="Helical" evidence="8">
    <location>
        <begin position="166"/>
        <end position="192"/>
    </location>
</feature>
<organism evidence="9 10">
    <name type="scientific">Phreatobacter cathodiphilus</name>
    <dbReference type="NCBI Taxonomy" id="1868589"/>
    <lineage>
        <taxon>Bacteria</taxon>
        <taxon>Pseudomonadati</taxon>
        <taxon>Pseudomonadota</taxon>
        <taxon>Alphaproteobacteria</taxon>
        <taxon>Hyphomicrobiales</taxon>
        <taxon>Phreatobacteraceae</taxon>
        <taxon>Phreatobacter</taxon>
    </lineage>
</organism>
<evidence type="ECO:0000313" key="10">
    <source>
        <dbReference type="Proteomes" id="UP000237889"/>
    </source>
</evidence>
<keyword evidence="10" id="KW-1185">Reference proteome</keyword>
<dbReference type="EMBL" id="CP027668">
    <property type="protein sequence ID" value="AVO45657.1"/>
    <property type="molecule type" value="Genomic_DNA"/>
</dbReference>
<protein>
    <recommendedName>
        <fullName evidence="11">DUF2029 domain-containing protein</fullName>
    </recommendedName>
</protein>
<evidence type="ECO:0000256" key="1">
    <source>
        <dbReference type="ARBA" id="ARBA00004651"/>
    </source>
</evidence>